<dbReference type="Proteomes" id="UP001634393">
    <property type="component" value="Unassembled WGS sequence"/>
</dbReference>
<dbReference type="Pfam" id="PF05910">
    <property type="entry name" value="DUF868"/>
    <property type="match status" value="1"/>
</dbReference>
<gene>
    <name evidence="1" type="ORF">ACJIZ3_013902</name>
</gene>
<dbReference type="PANTHER" id="PTHR31972:SF74">
    <property type="entry name" value="EXPRESSED PROTEIN"/>
    <property type="match status" value="1"/>
</dbReference>
<evidence type="ECO:0000313" key="2">
    <source>
        <dbReference type="Proteomes" id="UP001634393"/>
    </source>
</evidence>
<dbReference type="PANTHER" id="PTHR31972">
    <property type="entry name" value="EXPRESSED PROTEIN"/>
    <property type="match status" value="1"/>
</dbReference>
<name>A0ABD3RI00_9LAMI</name>
<dbReference type="AlphaFoldDB" id="A0ABD3RI00"/>
<reference evidence="1 2" key="1">
    <citation type="submission" date="2024-12" db="EMBL/GenBank/DDBJ databases">
        <title>The unique morphological basis and parallel evolutionary history of personate flowers in Penstemon.</title>
        <authorList>
            <person name="Depatie T.H."/>
            <person name="Wessinger C.A."/>
        </authorList>
    </citation>
    <scope>NUCLEOTIDE SEQUENCE [LARGE SCALE GENOMIC DNA]</scope>
    <source>
        <strain evidence="1">WTNN_2</strain>
        <tissue evidence="1">Leaf</tissue>
    </source>
</reference>
<organism evidence="1 2">
    <name type="scientific">Penstemon smallii</name>
    <dbReference type="NCBI Taxonomy" id="265156"/>
    <lineage>
        <taxon>Eukaryota</taxon>
        <taxon>Viridiplantae</taxon>
        <taxon>Streptophyta</taxon>
        <taxon>Embryophyta</taxon>
        <taxon>Tracheophyta</taxon>
        <taxon>Spermatophyta</taxon>
        <taxon>Magnoliopsida</taxon>
        <taxon>eudicotyledons</taxon>
        <taxon>Gunneridae</taxon>
        <taxon>Pentapetalae</taxon>
        <taxon>asterids</taxon>
        <taxon>lamiids</taxon>
        <taxon>Lamiales</taxon>
        <taxon>Plantaginaceae</taxon>
        <taxon>Cheloneae</taxon>
        <taxon>Penstemon</taxon>
    </lineage>
</organism>
<keyword evidence="2" id="KW-1185">Reference proteome</keyword>
<protein>
    <submittedName>
        <fullName evidence="1">Uncharacterized protein</fullName>
    </submittedName>
</protein>
<proteinExistence type="predicted"/>
<accession>A0ABD3RI00</accession>
<comment type="caution">
    <text evidence="1">The sequence shown here is derived from an EMBL/GenBank/DDBJ whole genome shotgun (WGS) entry which is preliminary data.</text>
</comment>
<sequence length="288" mass="32226">MRDFPSCFGENGVQVADAYCSSVVVSKSYQNSVTCVYKCKLFGKSCLISIIWSKNLMGQCLTVEIEDLSHQCICKVDVKPSLFSKRKGSKSLQVNSSKIEVFWDLSLAKFGSTPEPLEGYYIAIVCKGEIVLLVGDLKKEAFKKTESTASVSTAILVSKREHISGKRVYGTKVQFCENGSIHDLKIECDTNCNENPCLVVRIDSKIVMQINHLRWKFRGNYAIAVDGLPIEVYWDVHNWLFGPSLGNGVFMFQTCSSSVVTWSCLESLRDSKSPGHGFSLFLYAWKNE</sequence>
<evidence type="ECO:0000313" key="1">
    <source>
        <dbReference type="EMBL" id="KAL3812634.1"/>
    </source>
</evidence>
<dbReference type="EMBL" id="JBJXBP010000008">
    <property type="protein sequence ID" value="KAL3812634.1"/>
    <property type="molecule type" value="Genomic_DNA"/>
</dbReference>
<dbReference type="InterPro" id="IPR008586">
    <property type="entry name" value="DUF868_pln"/>
</dbReference>